<dbReference type="PANTHER" id="PTHR34365:SF7">
    <property type="entry name" value="GLYCINE-RICH DOMAIN-CONTAINING PROTEIN 1"/>
    <property type="match status" value="1"/>
</dbReference>
<evidence type="ECO:0000313" key="2">
    <source>
        <dbReference type="Proteomes" id="UP000215902"/>
    </source>
</evidence>
<keyword evidence="2" id="KW-1185">Reference proteome</keyword>
<comment type="caution">
    <text evidence="1">The sequence shown here is derived from an EMBL/GenBank/DDBJ whole genome shotgun (WGS) entry which is preliminary data.</text>
</comment>
<sequence length="957" mass="101239">RIEKNFDPNTIEVSEDLVSIARYQLDFLEAVDHKPILNSDAVLDRALHRYETMWLPLLWSNKDSCRLMKPPFDVAWIAHCHQLAPRCYRSDVINLIGFVPDTQSPTPDTVSDELSRKLWSSAHPSEPFDLDLTAVAAAAPVDGAGSGFAKSRLTYDIRGAAQRQRGFFYNVSLPHYRDSQFLQASLRRYKQFLRLQQLCPQEFLVPCYDIDLMWHSHQLTPLAYERDCLRLLNRVLSHDDNVGDRSDGSRLSKAYARTAELWLQHFGQSYARSGCMYRGESPAGRLSKFNLSSLQSGCQRRYQLSLTRMELTAPPTIDRYKVVLLAPKLPPCKPGKRRRLVAMTQAQGTVVESPVTVFDYLVNGDGDQPLLLELIDKRKSSTGLCGCGGTMLGNCKVVVSDSLKQLPPEAVDKLVCDASFSYEAPNYGISNFAAELTFSSNVPSIFQCNLRLVPGVWIVAIMPTDVPSLWGPVPLGQVPQGQEHRCIVASHSLVTESSQLVFTVRVIHSQQLGQSVVQVFNGDSMVTVAHMIGVDQLPTPSQITTAKRGPPSLNPGVRQRAFIIKDAAGDWGLLLGNWTGRRRGVPATPMTPPIRGSPGYLDLILHNLSPDTSGNTSHRMRLPNSDSSDQHVFDLGGIYVDLSRGSACIDAQCRSAPQLVAAAFCAATLEAMCQPLPPAAATATGQLADSVDCQNSQVANAAQNLGEKIRVIGSPKLQSLVTHPTTTVTRGRATVRRVDPYSVAFCQATGVLYLDWMPLRWHWHCGHWWQRARQGSGSSGGSGHSFGCEADAVGLATIVATGGFDDLQQSVEECGGGLDAVTGEVTFDDEVGIGNDCFDASGGCGSGDDTGFDAGGCGGCGGGFGGFSGFSGGDDTGFDAGGGFGGGGDDTGFDAGGCFGGGGDDTGFDAGGCVGGGGTCAGGGDGGGGGCGGGGCGGGGCGGGGCGGGGCGGGCGG</sequence>
<evidence type="ECO:0000313" key="1">
    <source>
        <dbReference type="EMBL" id="PAA75060.1"/>
    </source>
</evidence>
<accession>A0A267FMN1</accession>
<gene>
    <name evidence="1" type="ORF">BOX15_Mlig000545g4</name>
</gene>
<proteinExistence type="predicted"/>
<dbReference type="PANTHER" id="PTHR34365">
    <property type="entry name" value="ENOLASE (DUF1399)"/>
    <property type="match status" value="1"/>
</dbReference>
<name>A0A267FMN1_9PLAT</name>
<organism evidence="1 2">
    <name type="scientific">Macrostomum lignano</name>
    <dbReference type="NCBI Taxonomy" id="282301"/>
    <lineage>
        <taxon>Eukaryota</taxon>
        <taxon>Metazoa</taxon>
        <taxon>Spiralia</taxon>
        <taxon>Lophotrochozoa</taxon>
        <taxon>Platyhelminthes</taxon>
        <taxon>Rhabditophora</taxon>
        <taxon>Macrostomorpha</taxon>
        <taxon>Macrostomida</taxon>
        <taxon>Macrostomidae</taxon>
        <taxon>Macrostomum</taxon>
    </lineage>
</organism>
<dbReference type="EMBL" id="NIVC01000906">
    <property type="protein sequence ID" value="PAA75060.1"/>
    <property type="molecule type" value="Genomic_DNA"/>
</dbReference>
<dbReference type="STRING" id="282301.A0A267FMN1"/>
<feature type="non-terminal residue" evidence="1">
    <location>
        <position position="1"/>
    </location>
</feature>
<protein>
    <submittedName>
        <fullName evidence="1">Uncharacterized protein</fullName>
    </submittedName>
</protein>
<reference evidence="1 2" key="1">
    <citation type="submission" date="2017-06" db="EMBL/GenBank/DDBJ databases">
        <title>A platform for efficient transgenesis in Macrostomum lignano, a flatworm model organism for stem cell research.</title>
        <authorList>
            <person name="Berezikov E."/>
        </authorList>
    </citation>
    <scope>NUCLEOTIDE SEQUENCE [LARGE SCALE GENOMIC DNA]</scope>
    <source>
        <strain evidence="1">DV1</strain>
        <tissue evidence="1">Whole organism</tissue>
    </source>
</reference>
<dbReference type="OrthoDB" id="2684236at2759"/>
<dbReference type="AlphaFoldDB" id="A0A267FMN1"/>
<dbReference type="InterPro" id="IPR009836">
    <property type="entry name" value="GRDP-like"/>
</dbReference>
<dbReference type="Proteomes" id="UP000215902">
    <property type="component" value="Unassembled WGS sequence"/>
</dbReference>
<dbReference type="Pfam" id="PF07173">
    <property type="entry name" value="GRDP-like"/>
    <property type="match status" value="2"/>
</dbReference>